<dbReference type="VEuPathDB" id="VectorBase:RPRC014842"/>
<accession>T1IEX3</accession>
<dbReference type="EnsemblMetazoa" id="RPRC014842-RA">
    <property type="protein sequence ID" value="RPRC014842-PA"/>
    <property type="gene ID" value="RPRC014842"/>
</dbReference>
<evidence type="ECO:0000313" key="3">
    <source>
        <dbReference type="EnsemblMetazoa" id="RPRC014842-PA"/>
    </source>
</evidence>
<feature type="region of interest" description="Disordered" evidence="2">
    <location>
        <begin position="281"/>
        <end position="322"/>
    </location>
</feature>
<name>T1IEX3_RHOPR</name>
<sequence>MKIFNVNYIYFFFLIQPTDSDIAETRVADYEEMKRKLRNCQDEIYKLQAANSDLTQVNKRWHKYNSDMQIFIDKLQSTIRDQQEQINNIGEEQSYLHKREENNSTDCDRPKCRKLREEVMKLREEVEHLKFQVRAHKDDWEAEKLEKQEALNERDALQSRLNDVLRDICNLNRSQNDESMRRSQGCPCCKQWARSNVDYTVNSAGFHQAVVCSSSRQSPNHQGRYFFTDENIECDSSRQSTKLNCQNITEGEEKIRQRKLSTTSDDRTLLLEDTACSLRAREESYSTTTTLPSSSITHSRADSPIQQPPWQTTQPDSRQQQSTTLAMGIKTGNGATLTSYVRLPVVKSYSAPEGSLAGPSNVRLNSISLSVVPGNASNIAATSAAATVLQSHPPRSLPSLINQANNDEIACPHCQEIFTSGSHIDFLDHYEQCKKE</sequence>
<dbReference type="InParanoid" id="T1IEX3"/>
<dbReference type="eggNOG" id="ENOG502TA60">
    <property type="taxonomic scope" value="Eukaryota"/>
</dbReference>
<keyword evidence="1" id="KW-0175">Coiled coil</keyword>
<evidence type="ECO:0000313" key="4">
    <source>
        <dbReference type="Proteomes" id="UP000015103"/>
    </source>
</evidence>
<dbReference type="HOGENOM" id="CLU_629016_0_0_1"/>
<organism evidence="3 4">
    <name type="scientific">Rhodnius prolixus</name>
    <name type="common">Triatomid bug</name>
    <dbReference type="NCBI Taxonomy" id="13249"/>
    <lineage>
        <taxon>Eukaryota</taxon>
        <taxon>Metazoa</taxon>
        <taxon>Ecdysozoa</taxon>
        <taxon>Arthropoda</taxon>
        <taxon>Hexapoda</taxon>
        <taxon>Insecta</taxon>
        <taxon>Pterygota</taxon>
        <taxon>Neoptera</taxon>
        <taxon>Paraneoptera</taxon>
        <taxon>Hemiptera</taxon>
        <taxon>Heteroptera</taxon>
        <taxon>Panheteroptera</taxon>
        <taxon>Cimicomorpha</taxon>
        <taxon>Reduviidae</taxon>
        <taxon>Triatominae</taxon>
        <taxon>Rhodnius</taxon>
    </lineage>
</organism>
<evidence type="ECO:0000256" key="1">
    <source>
        <dbReference type="SAM" id="Coils"/>
    </source>
</evidence>
<feature type="compositionally biased region" description="Low complexity" evidence="2">
    <location>
        <begin position="285"/>
        <end position="315"/>
    </location>
</feature>
<dbReference type="Proteomes" id="UP000015103">
    <property type="component" value="Unassembled WGS sequence"/>
</dbReference>
<dbReference type="OMA" id="DENIECD"/>
<keyword evidence="4" id="KW-1185">Reference proteome</keyword>
<proteinExistence type="predicted"/>
<dbReference type="AlphaFoldDB" id="T1IEX3"/>
<reference evidence="3" key="1">
    <citation type="submission" date="2015-05" db="UniProtKB">
        <authorList>
            <consortium name="EnsemblMetazoa"/>
        </authorList>
    </citation>
    <scope>IDENTIFICATION</scope>
</reference>
<protein>
    <submittedName>
        <fullName evidence="3">Uncharacterized protein</fullName>
    </submittedName>
</protein>
<feature type="coiled-coil region" evidence="1">
    <location>
        <begin position="30"/>
        <end position="167"/>
    </location>
</feature>
<evidence type="ECO:0000256" key="2">
    <source>
        <dbReference type="SAM" id="MobiDB-lite"/>
    </source>
</evidence>
<dbReference type="EMBL" id="ACPB03002282">
    <property type="status" value="NOT_ANNOTATED_CDS"/>
    <property type="molecule type" value="Genomic_DNA"/>
</dbReference>